<feature type="domain" description="HD/PDEase" evidence="2">
    <location>
        <begin position="29"/>
        <end position="172"/>
    </location>
</feature>
<dbReference type="InterPro" id="IPR006674">
    <property type="entry name" value="HD_domain"/>
</dbReference>
<gene>
    <name evidence="3" type="ORF">METZ01_LOCUS420335</name>
</gene>
<sequence>HFMKESGLLELFPEMGAMVGCEQEPEWHPEGDVWVHTLMVLDVATTFRTGDREEDLTLMLGALCHDFGKPATTEKIDGRWRSLDHESAGEDPTRIFLNRFKGVPERILESVVALVKTHLTPAHWQKGSAGPGAYRRLARKLELAGTSLEMLEKVARSDHFGRTTPDALARQFPAGDSFLENVRELKIEKEAPKDVVLGRHLIAHGFTPGPEFGGILQRCRDVQYEKGIENPEEILAIVLPDFPKNSE</sequence>
<keyword evidence="1" id="KW-0547">Nucleotide-binding</keyword>
<dbReference type="AlphaFoldDB" id="A0A382XAX9"/>
<feature type="non-terminal residue" evidence="3">
    <location>
        <position position="1"/>
    </location>
</feature>
<dbReference type="EMBL" id="UINC01165856">
    <property type="protein sequence ID" value="SVD67481.1"/>
    <property type="molecule type" value="Genomic_DNA"/>
</dbReference>
<organism evidence="3">
    <name type="scientific">marine metagenome</name>
    <dbReference type="NCBI Taxonomy" id="408172"/>
    <lineage>
        <taxon>unclassified sequences</taxon>
        <taxon>metagenomes</taxon>
        <taxon>ecological metagenomes</taxon>
    </lineage>
</organism>
<evidence type="ECO:0000313" key="3">
    <source>
        <dbReference type="EMBL" id="SVD67481.1"/>
    </source>
</evidence>
<accession>A0A382XAX9</accession>
<protein>
    <recommendedName>
        <fullName evidence="2">HD/PDEase domain-containing protein</fullName>
    </recommendedName>
</protein>
<proteinExistence type="predicted"/>
<dbReference type="CDD" id="cd00077">
    <property type="entry name" value="HDc"/>
    <property type="match status" value="1"/>
</dbReference>
<dbReference type="SMART" id="SM00471">
    <property type="entry name" value="HDc"/>
    <property type="match status" value="1"/>
</dbReference>
<dbReference type="PANTHER" id="PTHR47545">
    <property type="entry name" value="MULTIFUNCTIONAL CCA PROTEIN"/>
    <property type="match status" value="1"/>
</dbReference>
<dbReference type="Gene3D" id="1.10.3090.10">
    <property type="entry name" value="cca-adding enzyme, domain 2"/>
    <property type="match status" value="1"/>
</dbReference>
<dbReference type="InterPro" id="IPR003607">
    <property type="entry name" value="HD/PDEase_dom"/>
</dbReference>
<evidence type="ECO:0000256" key="1">
    <source>
        <dbReference type="ARBA" id="ARBA00022741"/>
    </source>
</evidence>
<dbReference type="GO" id="GO:0000166">
    <property type="term" value="F:nucleotide binding"/>
    <property type="evidence" value="ECO:0007669"/>
    <property type="project" value="UniProtKB-KW"/>
</dbReference>
<name>A0A382XAX9_9ZZZZ</name>
<evidence type="ECO:0000259" key="2">
    <source>
        <dbReference type="SMART" id="SM00471"/>
    </source>
</evidence>
<dbReference type="SUPFAM" id="SSF81891">
    <property type="entry name" value="Poly A polymerase C-terminal region-like"/>
    <property type="match status" value="1"/>
</dbReference>
<dbReference type="InterPro" id="IPR050124">
    <property type="entry name" value="tRNA_CCA-adding_enzyme"/>
</dbReference>
<reference evidence="3" key="1">
    <citation type="submission" date="2018-05" db="EMBL/GenBank/DDBJ databases">
        <authorList>
            <person name="Lanie J.A."/>
            <person name="Ng W.-L."/>
            <person name="Kazmierczak K.M."/>
            <person name="Andrzejewski T.M."/>
            <person name="Davidsen T.M."/>
            <person name="Wayne K.J."/>
            <person name="Tettelin H."/>
            <person name="Glass J.I."/>
            <person name="Rusch D."/>
            <person name="Podicherti R."/>
            <person name="Tsui H.-C.T."/>
            <person name="Winkler M.E."/>
        </authorList>
    </citation>
    <scope>NUCLEOTIDE SEQUENCE</scope>
</reference>
<dbReference type="Pfam" id="PF01966">
    <property type="entry name" value="HD"/>
    <property type="match status" value="1"/>
</dbReference>